<keyword evidence="12" id="KW-0645">Protease</keyword>
<dbReference type="GO" id="GO:0009002">
    <property type="term" value="F:serine-type D-Ala-D-Ala carboxypeptidase activity"/>
    <property type="evidence" value="ECO:0007669"/>
    <property type="project" value="InterPro"/>
</dbReference>
<dbReference type="GO" id="GO:0009252">
    <property type="term" value="P:peptidoglycan biosynthetic process"/>
    <property type="evidence" value="ECO:0007669"/>
    <property type="project" value="UniProtKB-KW"/>
</dbReference>
<feature type="active site" description="Acyl-ester intermediate" evidence="7">
    <location>
        <position position="123"/>
    </location>
</feature>
<dbReference type="AlphaFoldDB" id="A0A549SZQ0"/>
<comment type="caution">
    <text evidence="12">The sequence shown here is derived from an EMBL/GenBank/DDBJ whole genome shotgun (WGS) entry which is preliminary data.</text>
</comment>
<evidence type="ECO:0000256" key="3">
    <source>
        <dbReference type="ARBA" id="ARBA00022801"/>
    </source>
</evidence>
<keyword evidence="4" id="KW-0133">Cell shape</keyword>
<dbReference type="Proteomes" id="UP000316801">
    <property type="component" value="Unassembled WGS sequence"/>
</dbReference>
<dbReference type="EMBL" id="VJMG01000069">
    <property type="protein sequence ID" value="TRL35113.1"/>
    <property type="molecule type" value="Genomic_DNA"/>
</dbReference>
<keyword evidence="2" id="KW-0732">Signal</keyword>
<dbReference type="PANTHER" id="PTHR21581:SF6">
    <property type="entry name" value="TRAFFICKING PROTEIN PARTICLE COMPLEX SUBUNIT 12"/>
    <property type="match status" value="1"/>
</dbReference>
<evidence type="ECO:0000259" key="11">
    <source>
        <dbReference type="Pfam" id="PF00768"/>
    </source>
</evidence>
<evidence type="ECO:0000256" key="9">
    <source>
        <dbReference type="RuleBase" id="RU004016"/>
    </source>
</evidence>
<dbReference type="InterPro" id="IPR018044">
    <property type="entry name" value="Peptidase_S11"/>
</dbReference>
<evidence type="ECO:0000313" key="12">
    <source>
        <dbReference type="EMBL" id="TRL35113.1"/>
    </source>
</evidence>
<accession>A0A549SZQ0</accession>
<dbReference type="InterPro" id="IPR001967">
    <property type="entry name" value="Peptidase_S11_N"/>
</dbReference>
<protein>
    <submittedName>
        <fullName evidence="12">D-alanyl-D-alanine carboxypeptidase</fullName>
    </submittedName>
</protein>
<evidence type="ECO:0000313" key="13">
    <source>
        <dbReference type="Proteomes" id="UP000316801"/>
    </source>
</evidence>
<keyword evidence="12" id="KW-0121">Carboxypeptidase</keyword>
<evidence type="ECO:0000256" key="7">
    <source>
        <dbReference type="PIRSR" id="PIRSR618044-1"/>
    </source>
</evidence>
<dbReference type="Pfam" id="PF00768">
    <property type="entry name" value="Peptidase_S11"/>
    <property type="match status" value="1"/>
</dbReference>
<gene>
    <name evidence="12" type="ORF">FNA46_20790</name>
</gene>
<evidence type="ECO:0000256" key="6">
    <source>
        <dbReference type="ARBA" id="ARBA00023316"/>
    </source>
</evidence>
<organism evidence="12 13">
    <name type="scientific">Rhizobium straminoryzae</name>
    <dbReference type="NCBI Taxonomy" id="1387186"/>
    <lineage>
        <taxon>Bacteria</taxon>
        <taxon>Pseudomonadati</taxon>
        <taxon>Pseudomonadota</taxon>
        <taxon>Alphaproteobacteria</taxon>
        <taxon>Hyphomicrobiales</taxon>
        <taxon>Rhizobiaceae</taxon>
        <taxon>Rhizobium/Agrobacterium group</taxon>
        <taxon>Rhizobium</taxon>
    </lineage>
</organism>
<keyword evidence="6" id="KW-0961">Cell wall biogenesis/degradation</keyword>
<sequence>MSAALFKIGIACPVYCTCSGEVPALAAILRRGIDGINDLCHSLAIEAVYPPPRSGVPSRGRSLPHSPNRPSAAFRRLALALSTALLCAGLPQLAAANPKMVVDVASGRVIAHQEAFRKWYPASLTKLMTIYVTFEALKAGKVTLETPVVMSRKAVDQPPSKMFVKPGATLTIDAALKILVVKSANDVAMGLAETVGGGSADQFVAMMNDAAQRLGMTSSHFINPHGLPGKGQYTTARDLAVLALTLRRNFPQYASYFALEGITTGAKDYPNYNMLIGRFNGADGMKTGFICASGFNQVSSATRNGRTVVSVVLGSDSLAGRAEESAALLQAALTEDPGKGVPLSSLAPYGPDRDEVVDISADICNPKAAKVRSEGRDEQGRMMIHSPYIAEREAPPAFSMAEIVSPPEPAKPAADAGTAPGRPAKAGDVRSGASVPVPIPRPTAL</sequence>
<keyword evidence="5" id="KW-0573">Peptidoglycan synthesis</keyword>
<dbReference type="PANTHER" id="PTHR21581">
    <property type="entry name" value="D-ALANYL-D-ALANINE CARBOXYPEPTIDASE"/>
    <property type="match status" value="1"/>
</dbReference>
<dbReference type="GO" id="GO:0071555">
    <property type="term" value="P:cell wall organization"/>
    <property type="evidence" value="ECO:0007669"/>
    <property type="project" value="UniProtKB-KW"/>
</dbReference>
<dbReference type="PRINTS" id="PR00725">
    <property type="entry name" value="DADACBPTASE1"/>
</dbReference>
<dbReference type="GO" id="GO:0006508">
    <property type="term" value="P:proteolysis"/>
    <property type="evidence" value="ECO:0007669"/>
    <property type="project" value="InterPro"/>
</dbReference>
<evidence type="ECO:0000256" key="1">
    <source>
        <dbReference type="ARBA" id="ARBA00007164"/>
    </source>
</evidence>
<feature type="domain" description="Peptidase S11 D-alanyl-D-alanine carboxypeptidase A N-terminal" evidence="11">
    <location>
        <begin position="95"/>
        <end position="316"/>
    </location>
</feature>
<keyword evidence="3" id="KW-0378">Hydrolase</keyword>
<evidence type="ECO:0000256" key="5">
    <source>
        <dbReference type="ARBA" id="ARBA00022984"/>
    </source>
</evidence>
<dbReference type="InterPro" id="IPR012338">
    <property type="entry name" value="Beta-lactam/transpept-like"/>
</dbReference>
<evidence type="ECO:0000256" key="4">
    <source>
        <dbReference type="ARBA" id="ARBA00022960"/>
    </source>
</evidence>
<evidence type="ECO:0000256" key="8">
    <source>
        <dbReference type="PIRSR" id="PIRSR618044-2"/>
    </source>
</evidence>
<dbReference type="Gene3D" id="3.40.710.10">
    <property type="entry name" value="DD-peptidase/beta-lactamase superfamily"/>
    <property type="match status" value="1"/>
</dbReference>
<feature type="binding site" evidence="8">
    <location>
        <position position="286"/>
    </location>
    <ligand>
        <name>substrate</name>
    </ligand>
</feature>
<evidence type="ECO:0000256" key="10">
    <source>
        <dbReference type="SAM" id="MobiDB-lite"/>
    </source>
</evidence>
<comment type="similarity">
    <text evidence="1 9">Belongs to the peptidase S11 family.</text>
</comment>
<feature type="active site" evidence="7">
    <location>
        <position position="183"/>
    </location>
</feature>
<evidence type="ECO:0000256" key="2">
    <source>
        <dbReference type="ARBA" id="ARBA00022729"/>
    </source>
</evidence>
<dbReference type="SUPFAM" id="SSF56601">
    <property type="entry name" value="beta-lactamase/transpeptidase-like"/>
    <property type="match status" value="1"/>
</dbReference>
<name>A0A549SZQ0_9HYPH</name>
<proteinExistence type="inferred from homology"/>
<feature type="region of interest" description="Disordered" evidence="10">
    <location>
        <begin position="403"/>
        <end position="445"/>
    </location>
</feature>
<reference evidence="12 13" key="1">
    <citation type="submission" date="2019-07" db="EMBL/GenBank/DDBJ databases">
        <title>Ln-dependent methylotrophs.</title>
        <authorList>
            <person name="Tani A."/>
        </authorList>
    </citation>
    <scope>NUCLEOTIDE SEQUENCE [LARGE SCALE GENOMIC DNA]</scope>
    <source>
        <strain evidence="12 13">SM12</strain>
    </source>
</reference>
<dbReference type="GO" id="GO:0008360">
    <property type="term" value="P:regulation of cell shape"/>
    <property type="evidence" value="ECO:0007669"/>
    <property type="project" value="UniProtKB-KW"/>
</dbReference>
<keyword evidence="13" id="KW-1185">Reference proteome</keyword>
<feature type="active site" description="Proton acceptor" evidence="7">
    <location>
        <position position="126"/>
    </location>
</feature>